<dbReference type="Proteomes" id="UP000186817">
    <property type="component" value="Unassembled WGS sequence"/>
</dbReference>
<accession>A0A1Q9ESU1</accession>
<dbReference type="GO" id="GO:0016020">
    <property type="term" value="C:membrane"/>
    <property type="evidence" value="ECO:0007669"/>
    <property type="project" value="TreeGrafter"/>
</dbReference>
<feature type="region of interest" description="Disordered" evidence="1">
    <location>
        <begin position="656"/>
        <end position="714"/>
    </location>
</feature>
<dbReference type="Pfam" id="PF12722">
    <property type="entry name" value="Hid1"/>
    <property type="match status" value="1"/>
</dbReference>
<dbReference type="PANTHER" id="PTHR21575">
    <property type="entry name" value="PROTEIN HID1"/>
    <property type="match status" value="1"/>
</dbReference>
<dbReference type="AlphaFoldDB" id="A0A1Q9ESU1"/>
<protein>
    <submittedName>
        <fullName evidence="3">Protein HID1</fullName>
    </submittedName>
</protein>
<evidence type="ECO:0000313" key="3">
    <source>
        <dbReference type="EMBL" id="OLQ10499.1"/>
    </source>
</evidence>
<dbReference type="GO" id="GO:0005797">
    <property type="term" value="C:Golgi medial cisterna"/>
    <property type="evidence" value="ECO:0007669"/>
    <property type="project" value="TreeGrafter"/>
</dbReference>
<dbReference type="Pfam" id="PF09742">
    <property type="entry name" value="Dymeclin"/>
    <property type="match status" value="1"/>
</dbReference>
<reference evidence="3 4" key="1">
    <citation type="submission" date="2016-02" db="EMBL/GenBank/DDBJ databases">
        <title>Genome analysis of coral dinoflagellate symbionts highlights evolutionary adaptations to a symbiotic lifestyle.</title>
        <authorList>
            <person name="Aranda M."/>
            <person name="Li Y."/>
            <person name="Liew Y.J."/>
            <person name="Baumgarten S."/>
            <person name="Simakov O."/>
            <person name="Wilson M."/>
            <person name="Piel J."/>
            <person name="Ashoor H."/>
            <person name="Bougouffa S."/>
            <person name="Bajic V.B."/>
            <person name="Ryu T."/>
            <person name="Ravasi T."/>
            <person name="Bayer T."/>
            <person name="Micklem G."/>
            <person name="Kim H."/>
            <person name="Bhak J."/>
            <person name="Lajeunesse T.C."/>
            <person name="Voolstra C.R."/>
        </authorList>
    </citation>
    <scope>NUCLEOTIDE SEQUENCE [LARGE SCALE GENOMIC DNA]</scope>
    <source>
        <strain evidence="3 4">CCMP2467</strain>
    </source>
</reference>
<feature type="region of interest" description="Disordered" evidence="1">
    <location>
        <begin position="141"/>
        <end position="164"/>
    </location>
</feature>
<proteinExistence type="predicted"/>
<dbReference type="OrthoDB" id="449261at2759"/>
<name>A0A1Q9ESU1_SYMMI</name>
<feature type="signal peptide" evidence="2">
    <location>
        <begin position="1"/>
        <end position="17"/>
    </location>
</feature>
<gene>
    <name evidence="3" type="primary">HID1</name>
    <name evidence="3" type="ORF">AK812_SmicGene5704</name>
</gene>
<sequence>MALLWIMLALSACDSFAELCSGDGMPSQGDHCFSGSSAAVRLRMAGQAKGTVDTKFVQALDQAECHGLTFDVKGAGLAGNVGQCPLLAKYEAKYCSNQDKLVVNFTEANQSRLLNFTGAALGIDMKRGNCSVLFRNVTRPDAHETGKAEPASSKSGPSLRGQKAKTASGRVCCEDFSMPKPSPSFADAMQAKVVERHDTNQVLLSVLYLLQQAKSSAHLVGLLHTASFILLVLSGERSFAVRLNDPYTAKKVPLDIPSFTGNYADVMALTLYRVISESLLKSANDALVEMLMTALCNVSPYVKGFALESCLKLVSLAERLSRPSYMFRTAFTHHSLVFLVEMLVNIVQYQYEGNVMMVYAILRQSEVFRKIRALDLSAVPRKKKSNGAGPDDAPEGVAPEGQAERKEAPPVWEPTEEWMASVKKKLPLATLESLIDHLNPQLEVICVEHEVTDQEEVLKYLRSTTLVQWYTPTPRKPSHENPLGIVFPEDTEKETRVTGARGMREGSPPEDLMMVKIDGALDLLPSDNFGPHFYCATAYYPGEGNAEINARKTEFAVGKANPARPDLDNCMLQKTVLVPYNRKQQLLMVEIHEVDPEDSEVEDCLIGQATLPLADPKIESSADWPLFRGFESSGSLAVQVHIPQVNSAGPKTLECTTPSVCKRSKRSNTPPKGFPEPVSPLSRTLPYRRKRSERSDTPPEGFPEPVSPSRVARPTLLESLRYGKQTLEEKKCQAFDEDAWTRDMGSSKIFTGCAPCDAFLKSMRKGPDLLQHSPLLKSLMSGVDTLADVDIGLPTQVGILPVPHPIVIRTYQASAYTSMWFTSYMWGVIFTRSQRMPLYDWKKIRFVVINQ</sequence>
<comment type="caution">
    <text evidence="3">The sequence shown here is derived from an EMBL/GenBank/DDBJ whole genome shotgun (WGS) entry which is preliminary data.</text>
</comment>
<keyword evidence="4" id="KW-1185">Reference proteome</keyword>
<dbReference type="GO" id="GO:0000138">
    <property type="term" value="C:Golgi trans cisterna"/>
    <property type="evidence" value="ECO:0007669"/>
    <property type="project" value="TreeGrafter"/>
</dbReference>
<evidence type="ECO:0000256" key="1">
    <source>
        <dbReference type="SAM" id="MobiDB-lite"/>
    </source>
</evidence>
<dbReference type="PANTHER" id="PTHR21575:SF12">
    <property type="entry name" value="PROTEIN HID1"/>
    <property type="match status" value="1"/>
</dbReference>
<dbReference type="InterPro" id="IPR026705">
    <property type="entry name" value="Hid-1/Ecm30"/>
</dbReference>
<evidence type="ECO:0000313" key="4">
    <source>
        <dbReference type="Proteomes" id="UP000186817"/>
    </source>
</evidence>
<organism evidence="3 4">
    <name type="scientific">Symbiodinium microadriaticum</name>
    <name type="common">Dinoflagellate</name>
    <name type="synonym">Zooxanthella microadriatica</name>
    <dbReference type="NCBI Taxonomy" id="2951"/>
    <lineage>
        <taxon>Eukaryota</taxon>
        <taxon>Sar</taxon>
        <taxon>Alveolata</taxon>
        <taxon>Dinophyceae</taxon>
        <taxon>Suessiales</taxon>
        <taxon>Symbiodiniaceae</taxon>
        <taxon>Symbiodinium</taxon>
    </lineage>
</organism>
<evidence type="ECO:0000256" key="2">
    <source>
        <dbReference type="SAM" id="SignalP"/>
    </source>
</evidence>
<keyword evidence="2" id="KW-0732">Signal</keyword>
<feature type="chain" id="PRO_5012909495" evidence="2">
    <location>
        <begin position="18"/>
        <end position="851"/>
    </location>
</feature>
<feature type="region of interest" description="Disordered" evidence="1">
    <location>
        <begin position="382"/>
        <end position="414"/>
    </location>
</feature>
<dbReference type="EMBL" id="LSRX01000076">
    <property type="protein sequence ID" value="OLQ10499.1"/>
    <property type="molecule type" value="Genomic_DNA"/>
</dbReference>